<dbReference type="SUPFAM" id="SSF109998">
    <property type="entry name" value="Triger factor/SurA peptide-binding domain-like"/>
    <property type="match status" value="1"/>
</dbReference>
<gene>
    <name evidence="2" type="ORF">METZ01_LOCUS120922</name>
</gene>
<dbReference type="Pfam" id="PF13145">
    <property type="entry name" value="Rotamase_2"/>
    <property type="match status" value="1"/>
</dbReference>
<sequence length="264" mass="31205">MKKRYFIFFGFFFGVLSILYGLTVSNKKEIFISKNEISSLISSWTNQMGRQPNNDEVTRIVDNLVNEEVLYREALVLGLDKDDIIIKRRLAQKINFLKSGQFSFVPSEKELMSYYKKNRENYKEVIKYSFSHIFFSKDNDGANRANLFFQDQNKNLDNLSGDPYLLGNNFFDRTLSQIDTDFGYNFSKNFLNKGIDKWYGPYVSTHGNHIIIIKNIVPENVLEFEEIKEEVLKNYIQKEKLIEMNKYISSLKDKYKITIQHYEN</sequence>
<feature type="domain" description="PpiC" evidence="1">
    <location>
        <begin position="106"/>
        <end position="229"/>
    </location>
</feature>
<organism evidence="2">
    <name type="scientific">marine metagenome</name>
    <dbReference type="NCBI Taxonomy" id="408172"/>
    <lineage>
        <taxon>unclassified sequences</taxon>
        <taxon>metagenomes</taxon>
        <taxon>ecological metagenomes</taxon>
    </lineage>
</organism>
<dbReference type="InterPro" id="IPR027304">
    <property type="entry name" value="Trigger_fact/SurA_dom_sf"/>
</dbReference>
<name>A0A381XTK6_9ZZZZ</name>
<evidence type="ECO:0000313" key="2">
    <source>
        <dbReference type="EMBL" id="SVA68068.1"/>
    </source>
</evidence>
<protein>
    <recommendedName>
        <fullName evidence="1">PpiC domain-containing protein</fullName>
    </recommendedName>
</protein>
<dbReference type="GO" id="GO:0003755">
    <property type="term" value="F:peptidyl-prolyl cis-trans isomerase activity"/>
    <property type="evidence" value="ECO:0007669"/>
    <property type="project" value="InterPro"/>
</dbReference>
<dbReference type="AlphaFoldDB" id="A0A381XTK6"/>
<accession>A0A381XTK6</accession>
<evidence type="ECO:0000259" key="1">
    <source>
        <dbReference type="Pfam" id="PF13145"/>
    </source>
</evidence>
<proteinExistence type="predicted"/>
<reference evidence="2" key="1">
    <citation type="submission" date="2018-05" db="EMBL/GenBank/DDBJ databases">
        <authorList>
            <person name="Lanie J.A."/>
            <person name="Ng W.-L."/>
            <person name="Kazmierczak K.M."/>
            <person name="Andrzejewski T.M."/>
            <person name="Davidsen T.M."/>
            <person name="Wayne K.J."/>
            <person name="Tettelin H."/>
            <person name="Glass J.I."/>
            <person name="Rusch D."/>
            <person name="Podicherti R."/>
            <person name="Tsui H.-C.T."/>
            <person name="Winkler M.E."/>
        </authorList>
    </citation>
    <scope>NUCLEOTIDE SEQUENCE</scope>
</reference>
<dbReference type="EMBL" id="UINC01016332">
    <property type="protein sequence ID" value="SVA68068.1"/>
    <property type="molecule type" value="Genomic_DNA"/>
</dbReference>
<dbReference type="InterPro" id="IPR000297">
    <property type="entry name" value="PPIase_PpiC"/>
</dbReference>